<evidence type="ECO:0000259" key="1">
    <source>
        <dbReference type="PROSITE" id="PS50075"/>
    </source>
</evidence>
<organism evidence="2">
    <name type="scientific">blood disease bacterium R229</name>
    <dbReference type="NCBI Taxonomy" id="741978"/>
    <lineage>
        <taxon>Bacteria</taxon>
        <taxon>Pseudomonadati</taxon>
        <taxon>Pseudomonadota</taxon>
        <taxon>Betaproteobacteria</taxon>
        <taxon>Burkholderiales</taxon>
        <taxon>Burkholderiaceae</taxon>
        <taxon>Ralstonia</taxon>
        <taxon>Ralstonia solanacearum species complex</taxon>
    </lineage>
</organism>
<dbReference type="InterPro" id="IPR036736">
    <property type="entry name" value="ACP-like_sf"/>
</dbReference>
<reference evidence="2" key="2">
    <citation type="submission" date="2011-04" db="EMBL/GenBank/DDBJ databases">
        <authorList>
            <person name="Genoscope - CEA"/>
        </authorList>
    </citation>
    <scope>NUCLEOTIDE SEQUENCE</scope>
    <source>
        <strain evidence="2">R229</strain>
    </source>
</reference>
<dbReference type="PROSITE" id="PS50075">
    <property type="entry name" value="CARRIER"/>
    <property type="match status" value="1"/>
</dbReference>
<gene>
    <name evidence="2" type="ORF">BDB_mp60651</name>
</gene>
<dbReference type="InterPro" id="IPR009081">
    <property type="entry name" value="PP-bd_ACP"/>
</dbReference>
<feature type="domain" description="Carrier" evidence="1">
    <location>
        <begin position="13"/>
        <end position="92"/>
    </location>
</feature>
<dbReference type="Pfam" id="PF00550">
    <property type="entry name" value="PP-binding"/>
    <property type="match status" value="1"/>
</dbReference>
<name>G2ZWH6_9RALS</name>
<evidence type="ECO:0000313" key="2">
    <source>
        <dbReference type="EMBL" id="CCA83481.1"/>
    </source>
</evidence>
<protein>
    <submittedName>
        <fullName evidence="2">Putative phosphopantetheine-binding and acyl carrier protein</fullName>
    </submittedName>
</protein>
<sequence>MPAAQASMNNLITHSPQLAADVRAIAAEVLEIDARAVDAGKSLRDQGLDSLRLLFLIDRLESRFDIRLVGENLSPDDFRSVDSICRLLKGDHE</sequence>
<dbReference type="Gene3D" id="1.10.1200.10">
    <property type="entry name" value="ACP-like"/>
    <property type="match status" value="1"/>
</dbReference>
<reference evidence="2" key="1">
    <citation type="journal article" date="2011" name="PLoS ONE">
        <title>Ralstonia syzygii, the Blood Disease Bacterium and some Asian R. solanacearum strains form a single genomic species despite divergent lifestyles.</title>
        <authorList>
            <person name="Remenant B."/>
            <person name="de Cambiaire J.C."/>
            <person name="Cellier G."/>
            <person name="Jacobs J.M."/>
            <person name="Mangenot S."/>
            <person name="Barbe V."/>
            <person name="Lajus A."/>
            <person name="Vallenet D."/>
            <person name="Medigue C."/>
            <person name="Fegan M."/>
            <person name="Allen C."/>
            <person name="Prior P."/>
        </authorList>
    </citation>
    <scope>NUCLEOTIDE SEQUENCE</scope>
    <source>
        <strain evidence="2">R229</strain>
    </source>
</reference>
<dbReference type="EMBL" id="FR854082">
    <property type="protein sequence ID" value="CCA83481.1"/>
    <property type="molecule type" value="Genomic_DNA"/>
</dbReference>
<accession>G2ZWH6</accession>
<dbReference type="AlphaFoldDB" id="G2ZWH6"/>
<proteinExistence type="predicted"/>
<dbReference type="SUPFAM" id="SSF47336">
    <property type="entry name" value="ACP-like"/>
    <property type="match status" value="1"/>
</dbReference>